<keyword evidence="3" id="KW-1185">Reference proteome</keyword>
<dbReference type="HOGENOM" id="CLU_1671018_0_0_1"/>
<reference evidence="1 3" key="2">
    <citation type="journal article" date="2013" name="Nature">
        <title>Insights into bilaterian evolution from three spiralian genomes.</title>
        <authorList>
            <person name="Simakov O."/>
            <person name="Marletaz F."/>
            <person name="Cho S.J."/>
            <person name="Edsinger-Gonzales E."/>
            <person name="Havlak P."/>
            <person name="Hellsten U."/>
            <person name="Kuo D.H."/>
            <person name="Larsson T."/>
            <person name="Lv J."/>
            <person name="Arendt D."/>
            <person name="Savage R."/>
            <person name="Osoegawa K."/>
            <person name="de Jong P."/>
            <person name="Grimwood J."/>
            <person name="Chapman J.A."/>
            <person name="Shapiro H."/>
            <person name="Aerts A."/>
            <person name="Otillar R.P."/>
            <person name="Terry A.Y."/>
            <person name="Boore J.L."/>
            <person name="Grigoriev I.V."/>
            <person name="Lindberg D.R."/>
            <person name="Seaver E.C."/>
            <person name="Weisblat D.A."/>
            <person name="Putnam N.H."/>
            <person name="Rokhsar D.S."/>
        </authorList>
    </citation>
    <scope>NUCLEOTIDE SEQUENCE</scope>
    <source>
        <strain evidence="1 3">I ESC-2004</strain>
    </source>
</reference>
<reference evidence="2" key="3">
    <citation type="submission" date="2015-06" db="UniProtKB">
        <authorList>
            <consortium name="EnsemblMetazoa"/>
        </authorList>
    </citation>
    <scope>IDENTIFICATION</scope>
</reference>
<sequence>MTGTGSNEATRDWRLALRTAIHLSIQAMTELMLSESDYANMTSIGLIRVISGFKPYLLVQAVFWFSRDYSMDAVIRTADDVVGFHRRPRSEQTVAVDFETRASPPDVLLEVYIGSLEAPLPPLLGAAALAVGLWNNGLYCPRIRTRAQQALKLRGLYF</sequence>
<dbReference type="EMBL" id="KB309082">
    <property type="protein sequence ID" value="ELT95566.1"/>
    <property type="molecule type" value="Genomic_DNA"/>
</dbReference>
<gene>
    <name evidence="1" type="ORF">CAPTEDRAFT_216573</name>
</gene>
<dbReference type="EnsemblMetazoa" id="CapteT216573">
    <property type="protein sequence ID" value="CapteP216573"/>
    <property type="gene ID" value="CapteG216573"/>
</dbReference>
<proteinExistence type="predicted"/>
<evidence type="ECO:0000313" key="2">
    <source>
        <dbReference type="EnsemblMetazoa" id="CapteP216573"/>
    </source>
</evidence>
<reference evidence="3" key="1">
    <citation type="submission" date="2012-12" db="EMBL/GenBank/DDBJ databases">
        <authorList>
            <person name="Hellsten U."/>
            <person name="Grimwood J."/>
            <person name="Chapman J.A."/>
            <person name="Shapiro H."/>
            <person name="Aerts A."/>
            <person name="Otillar R.P."/>
            <person name="Terry A.Y."/>
            <person name="Boore J.L."/>
            <person name="Simakov O."/>
            <person name="Marletaz F."/>
            <person name="Cho S.-J."/>
            <person name="Edsinger-Gonzales E."/>
            <person name="Havlak P."/>
            <person name="Kuo D.-H."/>
            <person name="Larsson T."/>
            <person name="Lv J."/>
            <person name="Arendt D."/>
            <person name="Savage R."/>
            <person name="Osoegawa K."/>
            <person name="de Jong P."/>
            <person name="Lindberg D.R."/>
            <person name="Seaver E.C."/>
            <person name="Weisblat D.A."/>
            <person name="Putnam N.H."/>
            <person name="Grigoriev I.V."/>
            <person name="Rokhsar D.S."/>
        </authorList>
    </citation>
    <scope>NUCLEOTIDE SEQUENCE</scope>
    <source>
        <strain evidence="3">I ESC-2004</strain>
    </source>
</reference>
<dbReference type="AlphaFoldDB" id="R7TVS1"/>
<name>R7TVS1_CAPTE</name>
<protein>
    <submittedName>
        <fullName evidence="1 2">Uncharacterized protein</fullName>
    </submittedName>
</protein>
<dbReference type="Proteomes" id="UP000014760">
    <property type="component" value="Unassembled WGS sequence"/>
</dbReference>
<evidence type="ECO:0000313" key="1">
    <source>
        <dbReference type="EMBL" id="ELT95566.1"/>
    </source>
</evidence>
<evidence type="ECO:0000313" key="3">
    <source>
        <dbReference type="Proteomes" id="UP000014760"/>
    </source>
</evidence>
<accession>R7TVS1</accession>
<dbReference type="EMBL" id="AMQN01011764">
    <property type="status" value="NOT_ANNOTATED_CDS"/>
    <property type="molecule type" value="Genomic_DNA"/>
</dbReference>
<organism evidence="1">
    <name type="scientific">Capitella teleta</name>
    <name type="common">Polychaete worm</name>
    <dbReference type="NCBI Taxonomy" id="283909"/>
    <lineage>
        <taxon>Eukaryota</taxon>
        <taxon>Metazoa</taxon>
        <taxon>Spiralia</taxon>
        <taxon>Lophotrochozoa</taxon>
        <taxon>Annelida</taxon>
        <taxon>Polychaeta</taxon>
        <taxon>Sedentaria</taxon>
        <taxon>Scolecida</taxon>
        <taxon>Capitellidae</taxon>
        <taxon>Capitella</taxon>
    </lineage>
</organism>